<dbReference type="AlphaFoldDB" id="A0A8X6VVA9"/>
<protein>
    <submittedName>
        <fullName evidence="2">Uncharacterized protein</fullName>
    </submittedName>
</protein>
<gene>
    <name evidence="2" type="ORF">TNCV_3763051</name>
</gene>
<feature type="region of interest" description="Disordered" evidence="1">
    <location>
        <begin position="19"/>
        <end position="40"/>
    </location>
</feature>
<organism evidence="2 3">
    <name type="scientific">Trichonephila clavipes</name>
    <name type="common">Golden silk orbweaver</name>
    <name type="synonym">Nephila clavipes</name>
    <dbReference type="NCBI Taxonomy" id="2585209"/>
    <lineage>
        <taxon>Eukaryota</taxon>
        <taxon>Metazoa</taxon>
        <taxon>Ecdysozoa</taxon>
        <taxon>Arthropoda</taxon>
        <taxon>Chelicerata</taxon>
        <taxon>Arachnida</taxon>
        <taxon>Araneae</taxon>
        <taxon>Araneomorphae</taxon>
        <taxon>Entelegynae</taxon>
        <taxon>Araneoidea</taxon>
        <taxon>Nephilidae</taxon>
        <taxon>Trichonephila</taxon>
    </lineage>
</organism>
<dbReference type="Proteomes" id="UP000887159">
    <property type="component" value="Unassembled WGS sequence"/>
</dbReference>
<evidence type="ECO:0000256" key="1">
    <source>
        <dbReference type="SAM" id="MobiDB-lite"/>
    </source>
</evidence>
<proteinExistence type="predicted"/>
<evidence type="ECO:0000313" key="3">
    <source>
        <dbReference type="Proteomes" id="UP000887159"/>
    </source>
</evidence>
<reference evidence="2" key="1">
    <citation type="submission" date="2020-08" db="EMBL/GenBank/DDBJ databases">
        <title>Multicomponent nature underlies the extraordinary mechanical properties of spider dragline silk.</title>
        <authorList>
            <person name="Kono N."/>
            <person name="Nakamura H."/>
            <person name="Mori M."/>
            <person name="Yoshida Y."/>
            <person name="Ohtoshi R."/>
            <person name="Malay A.D."/>
            <person name="Moran D.A.P."/>
            <person name="Tomita M."/>
            <person name="Numata K."/>
            <person name="Arakawa K."/>
        </authorList>
    </citation>
    <scope>NUCLEOTIDE SEQUENCE</scope>
</reference>
<evidence type="ECO:0000313" key="2">
    <source>
        <dbReference type="EMBL" id="GFY23065.1"/>
    </source>
</evidence>
<name>A0A8X6VVA9_TRICX</name>
<comment type="caution">
    <text evidence="2">The sequence shown here is derived from an EMBL/GenBank/DDBJ whole genome shotgun (WGS) entry which is preliminary data.</text>
</comment>
<sequence length="78" mass="8919">MRYLRFFKGAVDPNFILSDDPVRPHRASSPGQLNSEKSGYSPDKLVTLISKPHLYRACRRLSEEIIWNSQTLPKSSKS</sequence>
<feature type="compositionally biased region" description="Polar residues" evidence="1">
    <location>
        <begin position="29"/>
        <end position="38"/>
    </location>
</feature>
<accession>A0A8X6VVA9</accession>
<keyword evidence="3" id="KW-1185">Reference proteome</keyword>
<dbReference type="EMBL" id="BMAU01021362">
    <property type="protein sequence ID" value="GFY23065.1"/>
    <property type="molecule type" value="Genomic_DNA"/>
</dbReference>